<protein>
    <submittedName>
        <fullName evidence="5">WD40 repeat domain-containing protein</fullName>
    </submittedName>
</protein>
<dbReference type="InterPro" id="IPR001680">
    <property type="entry name" value="WD40_rpt"/>
</dbReference>
<sequence length="362" mass="37732">MFFRRRRRRAAPPSDQAPAPVPIPAVEPAEPWAAEWSTGLAPSHGEPISSVATAVVGGRTVAVTAGRDGVARVWEVDGGRLLGELPVGRWGSVALSALGDAPVVLAVGDYRPEFAWDLASGRCLQTLPADDAMAVTTTVLDGRPVAVTCHEDGTVGGWDLGDVRQPARQFGRPVGGHGFALHAVAAAAVGGRLLAVSSSGMNADQSWDEDVRLWDLTAGTPVAVFDAARTSSVDAVALADLDGRPVVATADWQGTVRLWEPSPGGRRQDDGVELRGHTAGVWTLAVTTLSGRPTLASGCDDGTVRRWDLATRQQIGQMLRFPHPVRALAAAPGDRLVVCFGPNVAVLAPERPSGAEAGRVSG</sequence>
<dbReference type="EMBL" id="JBHSOD010000072">
    <property type="protein sequence ID" value="MFC5890117.1"/>
    <property type="molecule type" value="Genomic_DNA"/>
</dbReference>
<dbReference type="PANTHER" id="PTHR22847:SF637">
    <property type="entry name" value="WD REPEAT DOMAIN 5B"/>
    <property type="match status" value="1"/>
</dbReference>
<proteinExistence type="predicted"/>
<evidence type="ECO:0000256" key="2">
    <source>
        <dbReference type="ARBA" id="ARBA00022737"/>
    </source>
</evidence>
<dbReference type="PROSITE" id="PS50082">
    <property type="entry name" value="WD_REPEATS_2"/>
    <property type="match status" value="1"/>
</dbReference>
<dbReference type="Pfam" id="PF00400">
    <property type="entry name" value="WD40"/>
    <property type="match status" value="1"/>
</dbReference>
<keyword evidence="2" id="KW-0677">Repeat</keyword>
<evidence type="ECO:0000256" key="1">
    <source>
        <dbReference type="ARBA" id="ARBA00022574"/>
    </source>
</evidence>
<dbReference type="InterPro" id="IPR011047">
    <property type="entry name" value="Quinoprotein_ADH-like_sf"/>
</dbReference>
<keyword evidence="6" id="KW-1185">Reference proteome</keyword>
<accession>A0ABW1F6X6</accession>
<gene>
    <name evidence="5" type="ORF">ACFP0N_34675</name>
</gene>
<keyword evidence="1 3" id="KW-0853">WD repeat</keyword>
<dbReference type="PROSITE" id="PS50294">
    <property type="entry name" value="WD_REPEATS_REGION"/>
    <property type="match status" value="1"/>
</dbReference>
<evidence type="ECO:0000313" key="6">
    <source>
        <dbReference type="Proteomes" id="UP001596067"/>
    </source>
</evidence>
<name>A0ABW1F6X6_9ACTN</name>
<reference evidence="6" key="1">
    <citation type="journal article" date="2019" name="Int. J. Syst. Evol. Microbiol.">
        <title>The Global Catalogue of Microorganisms (GCM) 10K type strain sequencing project: providing services to taxonomists for standard genome sequencing and annotation.</title>
        <authorList>
            <consortium name="The Broad Institute Genomics Platform"/>
            <consortium name="The Broad Institute Genome Sequencing Center for Infectious Disease"/>
            <person name="Wu L."/>
            <person name="Ma J."/>
        </authorList>
    </citation>
    <scope>NUCLEOTIDE SEQUENCE [LARGE SCALE GENOMIC DNA]</scope>
    <source>
        <strain evidence="6">CGMCC 4.1469</strain>
    </source>
</reference>
<dbReference type="SMART" id="SM00320">
    <property type="entry name" value="WD40"/>
    <property type="match status" value="5"/>
</dbReference>
<feature type="compositionally biased region" description="Basic residues" evidence="4">
    <location>
        <begin position="1"/>
        <end position="10"/>
    </location>
</feature>
<feature type="region of interest" description="Disordered" evidence="4">
    <location>
        <begin position="1"/>
        <end position="24"/>
    </location>
</feature>
<dbReference type="SUPFAM" id="SSF50998">
    <property type="entry name" value="Quinoprotein alcohol dehydrogenase-like"/>
    <property type="match status" value="1"/>
</dbReference>
<comment type="caution">
    <text evidence="5">The sequence shown here is derived from an EMBL/GenBank/DDBJ whole genome shotgun (WGS) entry which is preliminary data.</text>
</comment>
<evidence type="ECO:0000313" key="5">
    <source>
        <dbReference type="EMBL" id="MFC5890117.1"/>
    </source>
</evidence>
<dbReference type="Gene3D" id="2.130.10.10">
    <property type="entry name" value="YVTN repeat-like/Quinoprotein amine dehydrogenase"/>
    <property type="match status" value="2"/>
</dbReference>
<dbReference type="Proteomes" id="UP001596067">
    <property type="component" value="Unassembled WGS sequence"/>
</dbReference>
<organism evidence="5 6">
    <name type="scientific">Kitasatospora aburaviensis</name>
    <dbReference type="NCBI Taxonomy" id="67265"/>
    <lineage>
        <taxon>Bacteria</taxon>
        <taxon>Bacillati</taxon>
        <taxon>Actinomycetota</taxon>
        <taxon>Actinomycetes</taxon>
        <taxon>Kitasatosporales</taxon>
        <taxon>Streptomycetaceae</taxon>
        <taxon>Kitasatospora</taxon>
    </lineage>
</organism>
<evidence type="ECO:0000256" key="3">
    <source>
        <dbReference type="PROSITE-ProRule" id="PRU00221"/>
    </source>
</evidence>
<dbReference type="PANTHER" id="PTHR22847">
    <property type="entry name" value="WD40 REPEAT PROTEIN"/>
    <property type="match status" value="1"/>
</dbReference>
<feature type="repeat" description="WD" evidence="3">
    <location>
        <begin position="274"/>
        <end position="317"/>
    </location>
</feature>
<dbReference type="InterPro" id="IPR015943">
    <property type="entry name" value="WD40/YVTN_repeat-like_dom_sf"/>
</dbReference>
<evidence type="ECO:0000256" key="4">
    <source>
        <dbReference type="SAM" id="MobiDB-lite"/>
    </source>
</evidence>